<dbReference type="EMBL" id="BOPV01000001">
    <property type="protein sequence ID" value="GIL39016.1"/>
    <property type="molecule type" value="Genomic_DNA"/>
</dbReference>
<dbReference type="Pfam" id="PF00005">
    <property type="entry name" value="ABC_tran"/>
    <property type="match status" value="1"/>
</dbReference>
<keyword evidence="3" id="KW-0547">Nucleotide-binding</keyword>
<keyword evidence="6" id="KW-0406">Ion transport</keyword>
<dbReference type="InterPro" id="IPR003593">
    <property type="entry name" value="AAA+_ATPase"/>
</dbReference>
<dbReference type="Proteomes" id="UP000681075">
    <property type="component" value="Unassembled WGS sequence"/>
</dbReference>
<organism evidence="8 9">
    <name type="scientific">Roseiterribacter gracilis</name>
    <dbReference type="NCBI Taxonomy" id="2812848"/>
    <lineage>
        <taxon>Bacteria</taxon>
        <taxon>Pseudomonadati</taxon>
        <taxon>Pseudomonadota</taxon>
        <taxon>Alphaproteobacteria</taxon>
        <taxon>Rhodospirillales</taxon>
        <taxon>Roseiterribacteraceae</taxon>
        <taxon>Roseiterribacter</taxon>
    </lineage>
</organism>
<protein>
    <submittedName>
        <fullName evidence="8">ABC transporter permease</fullName>
    </submittedName>
</protein>
<dbReference type="InterPro" id="IPR027417">
    <property type="entry name" value="P-loop_NTPase"/>
</dbReference>
<dbReference type="PANTHER" id="PTHR42734:SF5">
    <property type="entry name" value="IRON TRANSPORT SYSTEM ATP-BINDING PROTEIN HI_0361-RELATED"/>
    <property type="match status" value="1"/>
</dbReference>
<dbReference type="InterPro" id="IPR050153">
    <property type="entry name" value="Metal_Ion_Import_ABC"/>
</dbReference>
<dbReference type="GO" id="GO:0005524">
    <property type="term" value="F:ATP binding"/>
    <property type="evidence" value="ECO:0007669"/>
    <property type="project" value="UniProtKB-KW"/>
</dbReference>
<proteinExistence type="inferred from homology"/>
<dbReference type="InterPro" id="IPR017871">
    <property type="entry name" value="ABC_transporter-like_CS"/>
</dbReference>
<evidence type="ECO:0000259" key="7">
    <source>
        <dbReference type="PROSITE" id="PS50893"/>
    </source>
</evidence>
<evidence type="ECO:0000313" key="9">
    <source>
        <dbReference type="Proteomes" id="UP000681075"/>
    </source>
</evidence>
<keyword evidence="2" id="KW-0813">Transport</keyword>
<sequence length="246" mass="26484">MIEIHHLCVRYGDLVALRDVEGTIANGTSLAVVGPNGGGKSTLLKAIAGVVKPCDGHVHTNGARIAYLPQQSSVDRNVPITVAELVSFGLWRETGWFGAIDAKRRARIDEALTTVGLTAFASRRIDALSAGQLQRALFARLLLDEAEIVLLDEPFTAMDAATSAQLAALFANWRAQGRTIIAALHDLGEVRQYFPQTLVVAGRPLAWGATDEVLTPDLIGNAFAFATADHHHAEPHAHDHHGHHDH</sequence>
<dbReference type="InterPro" id="IPR003439">
    <property type="entry name" value="ABC_transporter-like_ATP-bd"/>
</dbReference>
<evidence type="ECO:0000256" key="5">
    <source>
        <dbReference type="ARBA" id="ARBA00022906"/>
    </source>
</evidence>
<dbReference type="PROSITE" id="PS50893">
    <property type="entry name" value="ABC_TRANSPORTER_2"/>
    <property type="match status" value="1"/>
</dbReference>
<keyword evidence="9" id="KW-1185">Reference proteome</keyword>
<evidence type="ECO:0000256" key="1">
    <source>
        <dbReference type="ARBA" id="ARBA00005417"/>
    </source>
</evidence>
<keyword evidence="5" id="KW-0864">Zinc transport</keyword>
<dbReference type="CDD" id="cd03235">
    <property type="entry name" value="ABC_Metallic_Cations"/>
    <property type="match status" value="1"/>
</dbReference>
<dbReference type="RefSeq" id="WP_420242117.1">
    <property type="nucleotide sequence ID" value="NZ_BOPV01000001.1"/>
</dbReference>
<evidence type="ECO:0000313" key="8">
    <source>
        <dbReference type="EMBL" id="GIL39016.1"/>
    </source>
</evidence>
<dbReference type="SMART" id="SM00382">
    <property type="entry name" value="AAA"/>
    <property type="match status" value="1"/>
</dbReference>
<dbReference type="SUPFAM" id="SSF52540">
    <property type="entry name" value="P-loop containing nucleoside triphosphate hydrolases"/>
    <property type="match status" value="1"/>
</dbReference>
<dbReference type="AlphaFoldDB" id="A0A8S8XCT0"/>
<comment type="caution">
    <text evidence="8">The sequence shown here is derived from an EMBL/GenBank/DDBJ whole genome shotgun (WGS) entry which is preliminary data.</text>
</comment>
<evidence type="ECO:0000256" key="2">
    <source>
        <dbReference type="ARBA" id="ARBA00022448"/>
    </source>
</evidence>
<comment type="similarity">
    <text evidence="1">Belongs to the ABC transporter superfamily.</text>
</comment>
<reference evidence="8" key="1">
    <citation type="submission" date="2021-02" db="EMBL/GenBank/DDBJ databases">
        <title>Genome sequence of Rhodospirillales sp. strain TMPK1 isolated from soil.</title>
        <authorList>
            <person name="Nakai R."/>
            <person name="Kusada H."/>
            <person name="Tamaki H."/>
        </authorList>
    </citation>
    <scope>NUCLEOTIDE SEQUENCE</scope>
    <source>
        <strain evidence="8">TMPK1</strain>
    </source>
</reference>
<dbReference type="PANTHER" id="PTHR42734">
    <property type="entry name" value="METAL TRANSPORT SYSTEM ATP-BINDING PROTEIN TM_0124-RELATED"/>
    <property type="match status" value="1"/>
</dbReference>
<evidence type="ECO:0000256" key="4">
    <source>
        <dbReference type="ARBA" id="ARBA00022840"/>
    </source>
</evidence>
<evidence type="ECO:0000256" key="6">
    <source>
        <dbReference type="ARBA" id="ARBA00023065"/>
    </source>
</evidence>
<dbReference type="GO" id="GO:0006829">
    <property type="term" value="P:zinc ion transport"/>
    <property type="evidence" value="ECO:0007669"/>
    <property type="project" value="UniProtKB-KW"/>
</dbReference>
<dbReference type="GO" id="GO:0016887">
    <property type="term" value="F:ATP hydrolysis activity"/>
    <property type="evidence" value="ECO:0007669"/>
    <property type="project" value="InterPro"/>
</dbReference>
<name>A0A8S8XCT0_9PROT</name>
<keyword evidence="4" id="KW-0067">ATP-binding</keyword>
<gene>
    <name evidence="8" type="ORF">TMPK1_12530</name>
</gene>
<accession>A0A8S8XCT0</accession>
<evidence type="ECO:0000256" key="3">
    <source>
        <dbReference type="ARBA" id="ARBA00022741"/>
    </source>
</evidence>
<dbReference type="Gene3D" id="3.40.50.300">
    <property type="entry name" value="P-loop containing nucleotide triphosphate hydrolases"/>
    <property type="match status" value="1"/>
</dbReference>
<dbReference type="PROSITE" id="PS00211">
    <property type="entry name" value="ABC_TRANSPORTER_1"/>
    <property type="match status" value="1"/>
</dbReference>
<feature type="domain" description="ABC transporter" evidence="7">
    <location>
        <begin position="2"/>
        <end position="227"/>
    </location>
</feature>
<keyword evidence="5" id="KW-0862">Zinc</keyword>